<comment type="similarity">
    <text evidence="4">Belongs to the bombesin/neuromedin-B/ranatensin family.</text>
</comment>
<accession>A0A9X9Q1D1</accession>
<dbReference type="GO" id="GO:0043005">
    <property type="term" value="C:neuron projection"/>
    <property type="evidence" value="ECO:0007669"/>
    <property type="project" value="UniProtKB-SubCell"/>
</dbReference>
<dbReference type="GO" id="GO:0005184">
    <property type="term" value="F:neuropeptide hormone activity"/>
    <property type="evidence" value="ECO:0007669"/>
    <property type="project" value="TreeGrafter"/>
</dbReference>
<evidence type="ECO:0000256" key="11">
    <source>
        <dbReference type="ARBA" id="ARBA00023329"/>
    </source>
</evidence>
<keyword evidence="10" id="KW-0027">Amidation</keyword>
<sequence>QRRGRGGGALRVRVLAPLLRGESALRPPHRALQGLPAGTMRGRELPLVLLALVLCQAPRGPAAPVPAGAGTVLDKMYPRGNHWAVGHLMGKKSAGESPYVYEGGSLERQLQEHLWWEEAAKNLLNLLEAKGTGSHQSPQRAPLGIRQSAWDYQDDSNFNVLGSKPKVGGLSAPGSQRAGRNPQLN</sequence>
<keyword evidence="6" id="KW-0964">Secreted</keyword>
<dbReference type="PROSITE" id="PS00257">
    <property type="entry name" value="BOMBESIN"/>
    <property type="match status" value="1"/>
</dbReference>
<reference evidence="14 15" key="1">
    <citation type="submission" date="2018-10" db="EMBL/GenBank/DDBJ databases">
        <authorList>
            <person name="Ekblom R."/>
            <person name="Jareborg N."/>
        </authorList>
    </citation>
    <scope>NUCLEOTIDE SEQUENCE [LARGE SCALE GENOMIC DNA]</scope>
    <source>
        <tissue evidence="14">Muscle</tissue>
    </source>
</reference>
<dbReference type="InterPro" id="IPR000874">
    <property type="entry name" value="Bombesin"/>
</dbReference>
<evidence type="ECO:0000256" key="4">
    <source>
        <dbReference type="ARBA" id="ARBA00010012"/>
    </source>
</evidence>
<evidence type="ECO:0000256" key="12">
    <source>
        <dbReference type="ARBA" id="ARBA00033733"/>
    </source>
</evidence>
<dbReference type="GO" id="GO:0005615">
    <property type="term" value="C:extracellular space"/>
    <property type="evidence" value="ECO:0007669"/>
    <property type="project" value="TreeGrafter"/>
</dbReference>
<dbReference type="GO" id="GO:0031410">
    <property type="term" value="C:cytoplasmic vesicle"/>
    <property type="evidence" value="ECO:0007669"/>
    <property type="project" value="UniProtKB-SubCell"/>
</dbReference>
<feature type="non-terminal residue" evidence="14">
    <location>
        <position position="1"/>
    </location>
</feature>
<dbReference type="GO" id="GO:0007218">
    <property type="term" value="P:neuropeptide signaling pathway"/>
    <property type="evidence" value="ECO:0007669"/>
    <property type="project" value="InterPro"/>
</dbReference>
<name>A0A9X9Q1D1_GULGU</name>
<evidence type="ECO:0000256" key="13">
    <source>
        <dbReference type="SAM" id="MobiDB-lite"/>
    </source>
</evidence>
<dbReference type="PANTHER" id="PTHR16866:SF2">
    <property type="entry name" value="GASTRIN-RELEASING PEPTIDE"/>
    <property type="match status" value="1"/>
</dbReference>
<dbReference type="EMBL" id="CYRY02016767">
    <property type="protein sequence ID" value="VCW91015.1"/>
    <property type="molecule type" value="Genomic_DNA"/>
</dbReference>
<feature type="region of interest" description="Disordered" evidence="13">
    <location>
        <begin position="161"/>
        <end position="185"/>
    </location>
</feature>
<evidence type="ECO:0000256" key="9">
    <source>
        <dbReference type="ARBA" id="ARBA00022729"/>
    </source>
</evidence>
<keyword evidence="7" id="KW-0467">Mast cell degranulation</keyword>
<comment type="subcellular location">
    <subcellularLocation>
        <location evidence="2">Cell projection</location>
        <location evidence="2">Neuron projection</location>
    </subcellularLocation>
    <subcellularLocation>
        <location evidence="1">Cytoplasmic vesicle</location>
        <location evidence="1">Secretory vesicle lumen</location>
    </subcellularLocation>
    <subcellularLocation>
        <location evidence="3">Secreted</location>
    </subcellularLocation>
</comment>
<dbReference type="Proteomes" id="UP000269945">
    <property type="component" value="Unassembled WGS sequence"/>
</dbReference>
<comment type="function">
    <text evidence="12">Induces an itch response through activation of receptors present on mast cells, triggering mast cell degranulation.</text>
</comment>
<keyword evidence="11" id="KW-0968">Cytoplasmic vesicle</keyword>
<protein>
    <recommendedName>
        <fullName evidence="5">Gastrin-releasing peptide</fullName>
    </recommendedName>
</protein>
<evidence type="ECO:0000256" key="8">
    <source>
        <dbReference type="ARBA" id="ARBA00022685"/>
    </source>
</evidence>
<evidence type="ECO:0000256" key="2">
    <source>
        <dbReference type="ARBA" id="ARBA00004487"/>
    </source>
</evidence>
<keyword evidence="8" id="KW-0165">Cleavage on pair of basic residues</keyword>
<evidence type="ECO:0000256" key="6">
    <source>
        <dbReference type="ARBA" id="ARBA00022525"/>
    </source>
</evidence>
<evidence type="ECO:0000313" key="14">
    <source>
        <dbReference type="EMBL" id="VCW91015.1"/>
    </source>
</evidence>
<evidence type="ECO:0000256" key="5">
    <source>
        <dbReference type="ARBA" id="ARBA00016270"/>
    </source>
</evidence>
<dbReference type="Pfam" id="PF02044">
    <property type="entry name" value="Bombesin"/>
    <property type="match status" value="1"/>
</dbReference>
<keyword evidence="15" id="KW-1185">Reference proteome</keyword>
<keyword evidence="9" id="KW-0732">Signal</keyword>
<evidence type="ECO:0000256" key="7">
    <source>
        <dbReference type="ARBA" id="ARBA00022675"/>
    </source>
</evidence>
<comment type="caution">
    <text evidence="14">The sequence shown here is derived from an EMBL/GenBank/DDBJ whole genome shotgun (WGS) entry which is preliminary data.</text>
</comment>
<dbReference type="AlphaFoldDB" id="A0A9X9Q1D1"/>
<gene>
    <name evidence="14" type="ORF">BN2614_LOCUS2</name>
</gene>
<evidence type="ECO:0000256" key="10">
    <source>
        <dbReference type="ARBA" id="ARBA00022815"/>
    </source>
</evidence>
<evidence type="ECO:0000256" key="1">
    <source>
        <dbReference type="ARBA" id="ARBA00004263"/>
    </source>
</evidence>
<evidence type="ECO:0000313" key="15">
    <source>
        <dbReference type="Proteomes" id="UP000269945"/>
    </source>
</evidence>
<proteinExistence type="inferred from homology"/>
<evidence type="ECO:0000256" key="3">
    <source>
        <dbReference type="ARBA" id="ARBA00004613"/>
    </source>
</evidence>
<dbReference type="GO" id="GO:0043303">
    <property type="term" value="P:mast cell degranulation"/>
    <property type="evidence" value="ECO:0007669"/>
    <property type="project" value="UniProtKB-KW"/>
</dbReference>
<dbReference type="PANTHER" id="PTHR16866">
    <property type="entry name" value="GASTRIN-RELEASING PEPTIDE"/>
    <property type="match status" value="1"/>
</dbReference>
<organism evidence="14 15">
    <name type="scientific">Gulo gulo</name>
    <name type="common">Wolverine</name>
    <name type="synonym">Gluton</name>
    <dbReference type="NCBI Taxonomy" id="48420"/>
    <lineage>
        <taxon>Eukaryota</taxon>
        <taxon>Metazoa</taxon>
        <taxon>Chordata</taxon>
        <taxon>Craniata</taxon>
        <taxon>Vertebrata</taxon>
        <taxon>Euteleostomi</taxon>
        <taxon>Mammalia</taxon>
        <taxon>Eutheria</taxon>
        <taxon>Laurasiatheria</taxon>
        <taxon>Carnivora</taxon>
        <taxon>Caniformia</taxon>
        <taxon>Musteloidea</taxon>
        <taxon>Mustelidae</taxon>
        <taxon>Guloninae</taxon>
        <taxon>Gulo</taxon>
    </lineage>
</organism>